<dbReference type="GO" id="GO:0005506">
    <property type="term" value="F:iron ion binding"/>
    <property type="evidence" value="ECO:0007669"/>
    <property type="project" value="InterPro"/>
</dbReference>
<dbReference type="GO" id="GO:0004497">
    <property type="term" value="F:monooxygenase activity"/>
    <property type="evidence" value="ECO:0007669"/>
    <property type="project" value="UniProtKB-KW"/>
</dbReference>
<organism evidence="10 11">
    <name type="scientific">Colletotrichum incanum</name>
    <name type="common">Soybean anthracnose fungus</name>
    <dbReference type="NCBI Taxonomy" id="1573173"/>
    <lineage>
        <taxon>Eukaryota</taxon>
        <taxon>Fungi</taxon>
        <taxon>Dikarya</taxon>
        <taxon>Ascomycota</taxon>
        <taxon>Pezizomycotina</taxon>
        <taxon>Sordariomycetes</taxon>
        <taxon>Hypocreomycetidae</taxon>
        <taxon>Glomerellales</taxon>
        <taxon>Glomerellaceae</taxon>
        <taxon>Colletotrichum</taxon>
        <taxon>Colletotrichum spaethianum species complex</taxon>
    </lineage>
</organism>
<keyword evidence="3 8" id="KW-0349">Heme</keyword>
<comment type="cofactor">
    <cofactor evidence="1 8">
        <name>heme</name>
        <dbReference type="ChEBI" id="CHEBI:30413"/>
    </cofactor>
</comment>
<comment type="caution">
    <text evidence="10">The sequence shown here is derived from an EMBL/GenBank/DDBJ whole genome shotgun (WGS) entry which is preliminary data.</text>
</comment>
<evidence type="ECO:0000256" key="5">
    <source>
        <dbReference type="ARBA" id="ARBA00023002"/>
    </source>
</evidence>
<dbReference type="Proteomes" id="UP000076584">
    <property type="component" value="Unassembled WGS sequence"/>
</dbReference>
<keyword evidence="11" id="KW-1185">Reference proteome</keyword>
<feature type="non-terminal residue" evidence="10">
    <location>
        <position position="1"/>
    </location>
</feature>
<dbReference type="PROSITE" id="PS00086">
    <property type="entry name" value="CYTOCHROME_P450"/>
    <property type="match status" value="1"/>
</dbReference>
<proteinExistence type="inferred from homology"/>
<evidence type="ECO:0000256" key="3">
    <source>
        <dbReference type="ARBA" id="ARBA00022617"/>
    </source>
</evidence>
<reference evidence="10 11" key="1">
    <citation type="submission" date="2015-06" db="EMBL/GenBank/DDBJ databases">
        <title>Survival trade-offs in plant roots during colonization by closely related pathogenic and mutualistic fungi.</title>
        <authorList>
            <person name="Hacquard S."/>
            <person name="Kracher B."/>
            <person name="Hiruma K."/>
            <person name="Weinman A."/>
            <person name="Muench P."/>
            <person name="Garrido Oter R."/>
            <person name="Ver Loren van Themaat E."/>
            <person name="Dallerey J.-F."/>
            <person name="Damm U."/>
            <person name="Henrissat B."/>
            <person name="Lespinet O."/>
            <person name="Thon M."/>
            <person name="Kemen E."/>
            <person name="McHardy A.C."/>
            <person name="Schulze-Lefert P."/>
            <person name="O'Connell R.J."/>
        </authorList>
    </citation>
    <scope>NUCLEOTIDE SEQUENCE [LARGE SCALE GENOMIC DNA]</scope>
    <source>
        <strain evidence="10 11">MAFF 238704</strain>
    </source>
</reference>
<keyword evidence="7 9" id="KW-0503">Monooxygenase</keyword>
<dbReference type="CDD" id="cd11058">
    <property type="entry name" value="CYP60B-like"/>
    <property type="match status" value="1"/>
</dbReference>
<keyword evidence="4 8" id="KW-0479">Metal-binding</keyword>
<dbReference type="InterPro" id="IPR036396">
    <property type="entry name" value="Cyt_P450_sf"/>
</dbReference>
<dbReference type="InterPro" id="IPR001128">
    <property type="entry name" value="Cyt_P450"/>
</dbReference>
<dbReference type="GO" id="GO:0020037">
    <property type="term" value="F:heme binding"/>
    <property type="evidence" value="ECO:0007669"/>
    <property type="project" value="InterPro"/>
</dbReference>
<dbReference type="Gene3D" id="1.10.630.10">
    <property type="entry name" value="Cytochrome P450"/>
    <property type="match status" value="1"/>
</dbReference>
<sequence length="509" mass="58499">FDNCGGNATAALCTGSSHSQFDFAIHCAPGAYLVQNPLFLLETRLQMFFVWITYQHYRVLLYILGRCLYNIYLHPLSKYPDPKLWATSHIPWTYHSIRGHLPDEIYLLHKQNGSIAIYGTRNPEFSKRLDGRGVAGPISPLKGPNVKMVVADPVRHGRLRRAIAPAFSERALRGQDEFLQRHGDKLITQLHRVLRNKPDEPQDLTRWFSLAAFDIISDLAFGKPAGCLDSCDQPWIQVLGNRTRSLVWVQLAMHYQVEWLLDVFSPEGTVEERRNHRILTAKKVEERHANPNGEDRKDFMSYIVENGSERLTYEELNQMASSLIVAGSDTSATAMSGISYFLGRDLTRYDRLVQEIRAAFASEKEITLESTARLPSTFPRWVPFKEGVEIEGCWVPYGTAVGVHPYSTHRIEDNFRNADNFVPHRWLDQNDHSVYANDDKTAMKPFSYGTRDCVGKNLAYAEMRIIMTKLLWRVDFELVNSSESWIEKQLSFLMWEKGPLYVKLRPRIL</sequence>
<evidence type="ECO:0000256" key="9">
    <source>
        <dbReference type="RuleBase" id="RU000461"/>
    </source>
</evidence>
<feature type="binding site" description="axial binding residue" evidence="8">
    <location>
        <position position="453"/>
    </location>
    <ligand>
        <name>heme</name>
        <dbReference type="ChEBI" id="CHEBI:30413"/>
    </ligand>
    <ligandPart>
        <name>Fe</name>
        <dbReference type="ChEBI" id="CHEBI:18248"/>
    </ligandPart>
</feature>
<evidence type="ECO:0000256" key="2">
    <source>
        <dbReference type="ARBA" id="ARBA00010617"/>
    </source>
</evidence>
<dbReference type="PANTHER" id="PTHR24305">
    <property type="entry name" value="CYTOCHROME P450"/>
    <property type="match status" value="1"/>
</dbReference>
<keyword evidence="6 8" id="KW-0408">Iron</keyword>
<evidence type="ECO:0000313" key="10">
    <source>
        <dbReference type="EMBL" id="KZL84255.1"/>
    </source>
</evidence>
<evidence type="ECO:0000313" key="11">
    <source>
        <dbReference type="Proteomes" id="UP000076584"/>
    </source>
</evidence>
<dbReference type="GO" id="GO:0016705">
    <property type="term" value="F:oxidoreductase activity, acting on paired donors, with incorporation or reduction of molecular oxygen"/>
    <property type="evidence" value="ECO:0007669"/>
    <property type="project" value="InterPro"/>
</dbReference>
<dbReference type="AlphaFoldDB" id="A0A161WAD6"/>
<dbReference type="PRINTS" id="PR00463">
    <property type="entry name" value="EP450I"/>
</dbReference>
<dbReference type="STRING" id="1573173.A0A161WAD6"/>
<evidence type="ECO:0000256" key="4">
    <source>
        <dbReference type="ARBA" id="ARBA00022723"/>
    </source>
</evidence>
<comment type="similarity">
    <text evidence="2 9">Belongs to the cytochrome P450 family.</text>
</comment>
<gene>
    <name evidence="10" type="ORF">CI238_09910</name>
</gene>
<feature type="non-terminal residue" evidence="10">
    <location>
        <position position="509"/>
    </location>
</feature>
<dbReference type="EMBL" id="LFIW01000911">
    <property type="protein sequence ID" value="KZL84255.1"/>
    <property type="molecule type" value="Genomic_DNA"/>
</dbReference>
<keyword evidence="5 9" id="KW-0560">Oxidoreductase</keyword>
<name>A0A161WAD6_COLIC</name>
<dbReference type="InterPro" id="IPR050121">
    <property type="entry name" value="Cytochrome_P450_monoxygenase"/>
</dbReference>
<evidence type="ECO:0000256" key="6">
    <source>
        <dbReference type="ARBA" id="ARBA00023004"/>
    </source>
</evidence>
<dbReference type="InterPro" id="IPR002401">
    <property type="entry name" value="Cyt_P450_E_grp-I"/>
</dbReference>
<dbReference type="Pfam" id="PF00067">
    <property type="entry name" value="p450"/>
    <property type="match status" value="2"/>
</dbReference>
<evidence type="ECO:0000256" key="1">
    <source>
        <dbReference type="ARBA" id="ARBA00001971"/>
    </source>
</evidence>
<protein>
    <submittedName>
        <fullName evidence="10">Cytochrome p-450</fullName>
    </submittedName>
</protein>
<accession>A0A161WAD6</accession>
<dbReference type="SUPFAM" id="SSF48264">
    <property type="entry name" value="Cytochrome P450"/>
    <property type="match status" value="1"/>
</dbReference>
<dbReference type="InterPro" id="IPR017972">
    <property type="entry name" value="Cyt_P450_CS"/>
</dbReference>
<evidence type="ECO:0000256" key="7">
    <source>
        <dbReference type="ARBA" id="ARBA00023033"/>
    </source>
</evidence>
<dbReference type="PANTHER" id="PTHR24305:SF230">
    <property type="entry name" value="P450, PUTATIVE (EUROFUNG)-RELATED"/>
    <property type="match status" value="1"/>
</dbReference>
<evidence type="ECO:0000256" key="8">
    <source>
        <dbReference type="PIRSR" id="PIRSR602401-1"/>
    </source>
</evidence>
<dbReference type="PRINTS" id="PR00385">
    <property type="entry name" value="P450"/>
</dbReference>